<dbReference type="EMBL" id="SPDV01000019">
    <property type="protein sequence ID" value="TFI58201.1"/>
    <property type="molecule type" value="Genomic_DNA"/>
</dbReference>
<organism evidence="2 3">
    <name type="scientific">Sphingomonas parva</name>
    <dbReference type="NCBI Taxonomy" id="2555898"/>
    <lineage>
        <taxon>Bacteria</taxon>
        <taxon>Pseudomonadati</taxon>
        <taxon>Pseudomonadota</taxon>
        <taxon>Alphaproteobacteria</taxon>
        <taxon>Sphingomonadales</taxon>
        <taxon>Sphingomonadaceae</taxon>
        <taxon>Sphingomonas</taxon>
    </lineage>
</organism>
<sequence>MRNRVTMPRWPAWAMLAVCAACAYPAISNPPPQDPGLEHYEARGNEPGWNLVIHGRQIDYTGGYGDQKIQVARPDPRPSFNGRRYETARLTVDVSYNRCIDDMSGHGYEHEVLVTADGQTVRGCGGARRKDWDV</sequence>
<evidence type="ECO:0000313" key="3">
    <source>
        <dbReference type="Proteomes" id="UP000298213"/>
    </source>
</evidence>
<dbReference type="OrthoDB" id="5489750at2"/>
<keyword evidence="1" id="KW-0732">Signal</keyword>
<feature type="signal peptide" evidence="1">
    <location>
        <begin position="1"/>
        <end position="23"/>
    </location>
</feature>
<feature type="chain" id="PRO_5021398989" evidence="1">
    <location>
        <begin position="24"/>
        <end position="134"/>
    </location>
</feature>
<evidence type="ECO:0000313" key="2">
    <source>
        <dbReference type="EMBL" id="TFI58201.1"/>
    </source>
</evidence>
<accession>A0A4Y8ZQB3</accession>
<dbReference type="RefSeq" id="WP_135086878.1">
    <property type="nucleotide sequence ID" value="NZ_SPDV01000019.1"/>
</dbReference>
<gene>
    <name evidence="2" type="ORF">E2493_11520</name>
</gene>
<comment type="caution">
    <text evidence="2">The sequence shown here is derived from an EMBL/GenBank/DDBJ whole genome shotgun (WGS) entry which is preliminary data.</text>
</comment>
<keyword evidence="3" id="KW-1185">Reference proteome</keyword>
<evidence type="ECO:0000256" key="1">
    <source>
        <dbReference type="SAM" id="SignalP"/>
    </source>
</evidence>
<proteinExistence type="predicted"/>
<dbReference type="Proteomes" id="UP000298213">
    <property type="component" value="Unassembled WGS sequence"/>
</dbReference>
<protein>
    <submittedName>
        <fullName evidence="2">Uncharacterized protein</fullName>
    </submittedName>
</protein>
<reference evidence="2 3" key="1">
    <citation type="submission" date="2019-03" db="EMBL/GenBank/DDBJ databases">
        <title>Genome sequence of Sphingomonas sp. 17J27-24.</title>
        <authorList>
            <person name="Kim M."/>
            <person name="Maeng S."/>
            <person name="Sathiyaraj S."/>
        </authorList>
    </citation>
    <scope>NUCLEOTIDE SEQUENCE [LARGE SCALE GENOMIC DNA]</scope>
    <source>
        <strain evidence="2 3">17J27-24</strain>
    </source>
</reference>
<dbReference type="AlphaFoldDB" id="A0A4Y8ZQB3"/>
<name>A0A4Y8ZQB3_9SPHN</name>